<dbReference type="PROSITE" id="PS51278">
    <property type="entry name" value="GATASE_TYPE_2"/>
    <property type="match status" value="1"/>
</dbReference>
<comment type="function">
    <text evidence="8">Catalyzes the first step in hexosamine metabolism, converting fructose-6P into glucosamine-6P using glutamine as a nitrogen source.</text>
</comment>
<dbReference type="PANTHER" id="PTHR10937:SF0">
    <property type="entry name" value="GLUTAMINE--FRUCTOSE-6-PHOSPHATE TRANSAMINASE (ISOMERIZING)"/>
    <property type="match status" value="1"/>
</dbReference>
<keyword evidence="7" id="KW-0315">Glutamine amidotransferase</keyword>
<comment type="subcellular location">
    <subcellularLocation>
        <location evidence="8">Cytoplasm</location>
    </subcellularLocation>
</comment>
<dbReference type="InterPro" id="IPR005855">
    <property type="entry name" value="GFAT"/>
</dbReference>
<feature type="active site" description="Nucleophile; for GATase activity" evidence="8">
    <location>
        <position position="2"/>
    </location>
</feature>
<proteinExistence type="inferred from homology"/>
<dbReference type="InterPro" id="IPR029055">
    <property type="entry name" value="Ntn_hydrolases_N"/>
</dbReference>
<comment type="subunit">
    <text evidence="8">Homodimer.</text>
</comment>
<dbReference type="EC" id="2.6.1.16" evidence="2 8"/>
<feature type="active site" description="For Fru-6P isomerization activity" evidence="8">
    <location>
        <position position="610"/>
    </location>
</feature>
<dbReference type="Pfam" id="PF01380">
    <property type="entry name" value="SIS"/>
    <property type="match status" value="2"/>
</dbReference>
<dbReference type="InterPro" id="IPR046348">
    <property type="entry name" value="SIS_dom_sf"/>
</dbReference>
<dbReference type="CDD" id="cd05009">
    <property type="entry name" value="SIS_GlmS_GlmD_2"/>
    <property type="match status" value="1"/>
</dbReference>
<dbReference type="NCBIfam" id="TIGR01135">
    <property type="entry name" value="glmS"/>
    <property type="match status" value="1"/>
</dbReference>
<dbReference type="PANTHER" id="PTHR10937">
    <property type="entry name" value="GLUCOSAMINE--FRUCTOSE-6-PHOSPHATE AMINOTRANSFERASE, ISOMERIZING"/>
    <property type="match status" value="1"/>
</dbReference>
<comment type="caution">
    <text evidence="11">The sequence shown here is derived from an EMBL/GenBank/DDBJ whole genome shotgun (WGS) entry which is preliminary data.</text>
</comment>
<dbReference type="PROSITE" id="PS51464">
    <property type="entry name" value="SIS"/>
    <property type="match status" value="2"/>
</dbReference>
<dbReference type="Gene3D" id="3.40.50.10490">
    <property type="entry name" value="Glucose-6-phosphate isomerase like protein, domain 1"/>
    <property type="match status" value="2"/>
</dbReference>
<evidence type="ECO:0000313" key="11">
    <source>
        <dbReference type="EMBL" id="MDN3722863.1"/>
    </source>
</evidence>
<dbReference type="NCBIfam" id="NF001484">
    <property type="entry name" value="PRK00331.1"/>
    <property type="match status" value="1"/>
</dbReference>
<dbReference type="InterPro" id="IPR017932">
    <property type="entry name" value="GATase_2_dom"/>
</dbReference>
<evidence type="ECO:0000256" key="8">
    <source>
        <dbReference type="HAMAP-Rule" id="MF_00164"/>
    </source>
</evidence>
<evidence type="ECO:0000256" key="1">
    <source>
        <dbReference type="ARBA" id="ARBA00001031"/>
    </source>
</evidence>
<evidence type="ECO:0000256" key="4">
    <source>
        <dbReference type="ARBA" id="ARBA00022576"/>
    </source>
</evidence>
<keyword evidence="6" id="KW-0677">Repeat</keyword>
<dbReference type="GO" id="GO:0004360">
    <property type="term" value="F:glutamine-fructose-6-phosphate transaminase (isomerizing) activity"/>
    <property type="evidence" value="ECO:0007669"/>
    <property type="project" value="UniProtKB-EC"/>
</dbReference>
<dbReference type="Gene3D" id="3.60.20.10">
    <property type="entry name" value="Glutamine Phosphoribosylpyrophosphate, subunit 1, domain 1"/>
    <property type="match status" value="1"/>
</dbReference>
<dbReference type="InterPro" id="IPR035490">
    <property type="entry name" value="GlmS/FrlB_SIS"/>
</dbReference>
<dbReference type="SUPFAM" id="SSF56235">
    <property type="entry name" value="N-terminal nucleophile aminohydrolases (Ntn hydrolases)"/>
    <property type="match status" value="1"/>
</dbReference>
<keyword evidence="8" id="KW-0963">Cytoplasm</keyword>
<dbReference type="Pfam" id="PF13522">
    <property type="entry name" value="GATase_6"/>
    <property type="match status" value="1"/>
</dbReference>
<accession>A0ABT8DDQ5</accession>
<evidence type="ECO:0000259" key="10">
    <source>
        <dbReference type="PROSITE" id="PS51464"/>
    </source>
</evidence>
<feature type="domain" description="SIS" evidence="10">
    <location>
        <begin position="464"/>
        <end position="605"/>
    </location>
</feature>
<evidence type="ECO:0000259" key="9">
    <source>
        <dbReference type="PROSITE" id="PS51278"/>
    </source>
</evidence>
<organism evidence="11 12">
    <name type="scientific">Aequorivita aurantiaca</name>
    <dbReference type="NCBI Taxonomy" id="3053356"/>
    <lineage>
        <taxon>Bacteria</taxon>
        <taxon>Pseudomonadati</taxon>
        <taxon>Bacteroidota</taxon>
        <taxon>Flavobacteriia</taxon>
        <taxon>Flavobacteriales</taxon>
        <taxon>Flavobacteriaceae</taxon>
        <taxon>Aequorivita</taxon>
    </lineage>
</organism>
<evidence type="ECO:0000256" key="5">
    <source>
        <dbReference type="ARBA" id="ARBA00022679"/>
    </source>
</evidence>
<dbReference type="EMBL" id="JAUGQQ010000001">
    <property type="protein sequence ID" value="MDN3722863.1"/>
    <property type="molecule type" value="Genomic_DNA"/>
</dbReference>
<evidence type="ECO:0000256" key="7">
    <source>
        <dbReference type="ARBA" id="ARBA00022962"/>
    </source>
</evidence>
<keyword evidence="5 8" id="KW-0808">Transferase</keyword>
<gene>
    <name evidence="8 11" type="primary">glmS</name>
    <name evidence="11" type="ORF">QRD02_00590</name>
</gene>
<name>A0ABT8DDQ5_9FLAO</name>
<feature type="initiator methionine" description="Removed" evidence="8">
    <location>
        <position position="1"/>
    </location>
</feature>
<evidence type="ECO:0000313" key="12">
    <source>
        <dbReference type="Proteomes" id="UP001244787"/>
    </source>
</evidence>
<evidence type="ECO:0000256" key="2">
    <source>
        <dbReference type="ARBA" id="ARBA00012916"/>
    </source>
</evidence>
<dbReference type="CDD" id="cd05008">
    <property type="entry name" value="SIS_GlmS_GlmD_1"/>
    <property type="match status" value="1"/>
</dbReference>
<sequence>MCGIVGYIGKREAYPIILNGLKRLEYRGYDSAGIALFDGTDIQLCKTKGKVASLEEKAEKEITRKGNLGIGHTRWATHGVPNDVNSHPHYSNSGDLVIIHNGIIENYDSLKKELKNRGYTFTSDTDTEVLVNLIEDIQKNENVKLGKAVQIALNQVVGAYAIALFDRKKPDEIIVAKLGSPLAIGIGKDEFFVASDASPFIEFTNNAIYLEDEEMAIIRLGRDVKVRKIKDDKLVAPYIQELQLNLEQIEKGGYDHFMLKEIHEQPAVIKDTYRGRLLAEKGIVKLGGLEDYIEKFINADRIIIVACGTSWHAGLVAEYIFEDLVRIPVEVEYASEFRYRNPIISEKDVVIAISQSGETADTLAAIKLAKSKGAFVYGVCNVVGSTISRETHSGTYTHAGPEIGVASTKAFTTQITVLAMIALRLAKAKGTISQRDFMLYLRELELIPSHVEEALKTEEKIKEIASVFKDVRNFLYLGRGYNFPVALEGALKLKEISYIHAEGYPAAEMKHGPIALIDEQMPVVVIAIKSDHYDKVVSNIQEIKARKGKIIAVVSEGDTAVREMADYVMEVPHTPETLSPLVTTIPLQLLSYHIAVMLGRNVDQPRNLAKSVTVE</sequence>
<dbReference type="InterPro" id="IPR047084">
    <property type="entry name" value="GFAT_N"/>
</dbReference>
<dbReference type="InterPro" id="IPR001347">
    <property type="entry name" value="SIS_dom"/>
</dbReference>
<dbReference type="InterPro" id="IPR035466">
    <property type="entry name" value="GlmS/AgaS_SIS"/>
</dbReference>
<reference evidence="11 12" key="1">
    <citation type="submission" date="2023-06" db="EMBL/GenBank/DDBJ databases">
        <authorList>
            <person name="Ye Y.-Q."/>
            <person name="Du Z.-J."/>
        </authorList>
    </citation>
    <scope>NUCLEOTIDE SEQUENCE [LARGE SCALE GENOMIC DNA]</scope>
    <source>
        <strain evidence="11 12">SDUM287046</strain>
    </source>
</reference>
<keyword evidence="4 8" id="KW-0032">Aminotransferase</keyword>
<protein>
    <recommendedName>
        <fullName evidence="3 8">Glutamine--fructose-6-phosphate aminotransferase [isomerizing]</fullName>
        <ecNumber evidence="2 8">2.6.1.16</ecNumber>
    </recommendedName>
    <alternativeName>
        <fullName evidence="8">D-fructose-6-phosphate amidotransferase</fullName>
    </alternativeName>
    <alternativeName>
        <fullName evidence="8">GFAT</fullName>
    </alternativeName>
    <alternativeName>
        <fullName evidence="8">Glucosamine-6-phosphate synthase</fullName>
    </alternativeName>
    <alternativeName>
        <fullName evidence="8">Hexosephosphate aminotransferase</fullName>
    </alternativeName>
    <alternativeName>
        <fullName evidence="8">L-glutamine--D-fructose-6-phosphate amidotransferase</fullName>
    </alternativeName>
</protein>
<dbReference type="Proteomes" id="UP001244787">
    <property type="component" value="Unassembled WGS sequence"/>
</dbReference>
<dbReference type="SUPFAM" id="SSF53697">
    <property type="entry name" value="SIS domain"/>
    <property type="match status" value="1"/>
</dbReference>
<dbReference type="HAMAP" id="MF_00164">
    <property type="entry name" value="GlmS"/>
    <property type="match status" value="1"/>
</dbReference>
<evidence type="ECO:0000256" key="6">
    <source>
        <dbReference type="ARBA" id="ARBA00022737"/>
    </source>
</evidence>
<comment type="catalytic activity">
    <reaction evidence="1 8">
        <text>D-fructose 6-phosphate + L-glutamine = D-glucosamine 6-phosphate + L-glutamate</text>
        <dbReference type="Rhea" id="RHEA:13237"/>
        <dbReference type="ChEBI" id="CHEBI:29985"/>
        <dbReference type="ChEBI" id="CHEBI:58359"/>
        <dbReference type="ChEBI" id="CHEBI:58725"/>
        <dbReference type="ChEBI" id="CHEBI:61527"/>
        <dbReference type="EC" id="2.6.1.16"/>
    </reaction>
</comment>
<feature type="domain" description="Glutamine amidotransferase type-2" evidence="9">
    <location>
        <begin position="2"/>
        <end position="221"/>
    </location>
</feature>
<dbReference type="CDD" id="cd00714">
    <property type="entry name" value="GFAT"/>
    <property type="match status" value="1"/>
</dbReference>
<dbReference type="RefSeq" id="WP_290252951.1">
    <property type="nucleotide sequence ID" value="NZ_JAUGQQ010000001.1"/>
</dbReference>
<evidence type="ECO:0000256" key="3">
    <source>
        <dbReference type="ARBA" id="ARBA00016090"/>
    </source>
</evidence>
<keyword evidence="12" id="KW-1185">Reference proteome</keyword>
<feature type="domain" description="SIS" evidence="10">
    <location>
        <begin position="292"/>
        <end position="431"/>
    </location>
</feature>